<dbReference type="SUPFAM" id="SSF111369">
    <property type="entry name" value="HlyD-like secretion proteins"/>
    <property type="match status" value="1"/>
</dbReference>
<comment type="caution">
    <text evidence="9">The sequence shown here is derived from an EMBL/GenBank/DDBJ whole genome shotgun (WGS) entry which is preliminary data.</text>
</comment>
<feature type="domain" description="Multidrug resistance protein MdtA-like barrel-sandwich hybrid" evidence="6">
    <location>
        <begin position="67"/>
        <end position="208"/>
    </location>
</feature>
<evidence type="ECO:0000259" key="8">
    <source>
        <dbReference type="Pfam" id="PF25967"/>
    </source>
</evidence>
<dbReference type="Pfam" id="PF25967">
    <property type="entry name" value="RND-MFP_C"/>
    <property type="match status" value="1"/>
</dbReference>
<proteinExistence type="inferred from homology"/>
<feature type="domain" description="Multidrug resistance protein MdtA-like alpha-helical hairpin" evidence="5">
    <location>
        <begin position="107"/>
        <end position="176"/>
    </location>
</feature>
<dbReference type="PANTHER" id="PTHR30158:SF3">
    <property type="entry name" value="MULTIDRUG EFFLUX PUMP SUBUNIT ACRA-RELATED"/>
    <property type="match status" value="1"/>
</dbReference>
<dbReference type="FunFam" id="2.40.420.20:FF:000001">
    <property type="entry name" value="Efflux RND transporter periplasmic adaptor subunit"/>
    <property type="match status" value="1"/>
</dbReference>
<evidence type="ECO:0000256" key="4">
    <source>
        <dbReference type="SAM" id="SignalP"/>
    </source>
</evidence>
<reference evidence="9 10" key="1">
    <citation type="submission" date="2020-08" db="EMBL/GenBank/DDBJ databases">
        <title>Genomic Encyclopedia of Type Strains, Phase IV (KMG-IV): sequencing the most valuable type-strain genomes for metagenomic binning, comparative biology and taxonomic classification.</title>
        <authorList>
            <person name="Goeker M."/>
        </authorList>
    </citation>
    <scope>NUCLEOTIDE SEQUENCE [LARGE SCALE GENOMIC DNA]</scope>
    <source>
        <strain evidence="9 10">DSM 12141</strain>
    </source>
</reference>
<feature type="domain" description="Multidrug resistance protein MdtA-like beta-barrel" evidence="7">
    <location>
        <begin position="213"/>
        <end position="301"/>
    </location>
</feature>
<feature type="signal peptide" evidence="4">
    <location>
        <begin position="1"/>
        <end position="29"/>
    </location>
</feature>
<evidence type="ECO:0000313" key="10">
    <source>
        <dbReference type="Proteomes" id="UP000541136"/>
    </source>
</evidence>
<dbReference type="Gene3D" id="1.10.287.470">
    <property type="entry name" value="Helix hairpin bin"/>
    <property type="match status" value="1"/>
</dbReference>
<dbReference type="EMBL" id="JACHIB010000008">
    <property type="protein sequence ID" value="MBB6083591.1"/>
    <property type="molecule type" value="Genomic_DNA"/>
</dbReference>
<sequence length="411" mass="42929">MQSGVVIGRRPLWRLLLLSALVLGLAACAKQDDPPASPHAEVGVVTLRSERLPVASELSGRTRAYLTADVRPRVGGILRKRLFTEGAVVHEGDVLYEIDPAPYQAAYDSARGTLAQAEAAVLSARPKAERYRRLAELDAVSQQDRDDALASLKQAQAAVVAAQAGLESARIDLEYTRVRAPISGRIGTSAYTPGALVTADQTDALATIHQLDPIYVDVTQSSVQLLNLRRRMREGALKSAGGGVPVGLTLEDGSRYAHEGTLAVVASEVDEATGTVKLRAVVPNPDHELLPGMYVKASLSMAIDERAVLAPQQAVSRNGKGEATVLVVDDAGRVRSRVVQTGAAVGSRWVITAGAAAGERVVVQGAQKVRAGDAVRAVEIDPGSAASSPGEARPAPSGTSEQPASGGTQAD</sequence>
<evidence type="ECO:0000259" key="6">
    <source>
        <dbReference type="Pfam" id="PF25917"/>
    </source>
</evidence>
<evidence type="ECO:0000256" key="1">
    <source>
        <dbReference type="ARBA" id="ARBA00004196"/>
    </source>
</evidence>
<comment type="similarity">
    <text evidence="2">Belongs to the membrane fusion protein (MFP) (TC 8.A.1) family.</text>
</comment>
<dbReference type="GO" id="GO:0015721">
    <property type="term" value="P:bile acid and bile salt transport"/>
    <property type="evidence" value="ECO:0007669"/>
    <property type="project" value="TreeGrafter"/>
</dbReference>
<dbReference type="GO" id="GO:0022857">
    <property type="term" value="F:transmembrane transporter activity"/>
    <property type="evidence" value="ECO:0007669"/>
    <property type="project" value="InterPro"/>
</dbReference>
<dbReference type="Gene3D" id="2.40.420.20">
    <property type="match status" value="1"/>
</dbReference>
<evidence type="ECO:0000313" key="9">
    <source>
        <dbReference type="EMBL" id="MBB6083591.1"/>
    </source>
</evidence>
<evidence type="ECO:0000259" key="5">
    <source>
        <dbReference type="Pfam" id="PF25876"/>
    </source>
</evidence>
<name>A0A7W9TNH8_CASDE</name>
<dbReference type="InterPro" id="IPR058627">
    <property type="entry name" value="MdtA-like_C"/>
</dbReference>
<dbReference type="Pfam" id="PF25876">
    <property type="entry name" value="HH_MFP_RND"/>
    <property type="match status" value="1"/>
</dbReference>
<feature type="domain" description="Multidrug resistance protein MdtA-like C-terminal permuted SH3" evidence="8">
    <location>
        <begin position="307"/>
        <end position="368"/>
    </location>
</feature>
<dbReference type="InterPro" id="IPR058626">
    <property type="entry name" value="MdtA-like_b-barrel"/>
</dbReference>
<dbReference type="GO" id="GO:0005886">
    <property type="term" value="C:plasma membrane"/>
    <property type="evidence" value="ECO:0007669"/>
    <property type="project" value="UniProtKB-SubCell"/>
</dbReference>
<feature type="compositionally biased region" description="Polar residues" evidence="3">
    <location>
        <begin position="397"/>
        <end position="411"/>
    </location>
</feature>
<dbReference type="RefSeq" id="WP_052355725.1">
    <property type="nucleotide sequence ID" value="NZ_JACHIB010000008.1"/>
</dbReference>
<accession>A0A7W9TNH8</accession>
<dbReference type="GO" id="GO:0046677">
    <property type="term" value="P:response to antibiotic"/>
    <property type="evidence" value="ECO:0007669"/>
    <property type="project" value="TreeGrafter"/>
</dbReference>
<dbReference type="Gene3D" id="2.40.30.170">
    <property type="match status" value="1"/>
</dbReference>
<dbReference type="Pfam" id="PF25944">
    <property type="entry name" value="Beta-barrel_RND"/>
    <property type="match status" value="1"/>
</dbReference>
<dbReference type="Pfam" id="PF25917">
    <property type="entry name" value="BSH_RND"/>
    <property type="match status" value="1"/>
</dbReference>
<evidence type="ECO:0000256" key="2">
    <source>
        <dbReference type="ARBA" id="ARBA00009477"/>
    </source>
</evidence>
<organism evidence="9 10">
    <name type="scientific">Castellaniella defragrans</name>
    <name type="common">Alcaligenes defragrans</name>
    <dbReference type="NCBI Taxonomy" id="75697"/>
    <lineage>
        <taxon>Bacteria</taxon>
        <taxon>Pseudomonadati</taxon>
        <taxon>Pseudomonadota</taxon>
        <taxon>Betaproteobacteria</taxon>
        <taxon>Burkholderiales</taxon>
        <taxon>Alcaligenaceae</taxon>
        <taxon>Castellaniella</taxon>
    </lineage>
</organism>
<feature type="region of interest" description="Disordered" evidence="3">
    <location>
        <begin position="379"/>
        <end position="411"/>
    </location>
</feature>
<dbReference type="Gene3D" id="2.40.50.100">
    <property type="match status" value="1"/>
</dbReference>
<dbReference type="InterPro" id="IPR058625">
    <property type="entry name" value="MdtA-like_BSH"/>
</dbReference>
<dbReference type="AlphaFoldDB" id="A0A7W9TNH8"/>
<feature type="chain" id="PRO_5030804516" evidence="4">
    <location>
        <begin position="30"/>
        <end position="411"/>
    </location>
</feature>
<dbReference type="NCBIfam" id="TIGR01730">
    <property type="entry name" value="RND_mfp"/>
    <property type="match status" value="1"/>
</dbReference>
<protein>
    <submittedName>
        <fullName evidence="9">Multidrug efflux system membrane fusion protein</fullName>
    </submittedName>
</protein>
<comment type="subcellular location">
    <subcellularLocation>
        <location evidence="1">Cell envelope</location>
    </subcellularLocation>
</comment>
<evidence type="ECO:0000256" key="3">
    <source>
        <dbReference type="SAM" id="MobiDB-lite"/>
    </source>
</evidence>
<dbReference type="PANTHER" id="PTHR30158">
    <property type="entry name" value="ACRA/E-RELATED COMPONENT OF DRUG EFFLUX TRANSPORTER"/>
    <property type="match status" value="1"/>
</dbReference>
<dbReference type="InterPro" id="IPR006143">
    <property type="entry name" value="RND_pump_MFP"/>
</dbReference>
<dbReference type="Proteomes" id="UP000541136">
    <property type="component" value="Unassembled WGS sequence"/>
</dbReference>
<gene>
    <name evidence="9" type="ORF">HNR28_001630</name>
</gene>
<keyword evidence="4" id="KW-0732">Signal</keyword>
<dbReference type="InterPro" id="IPR058624">
    <property type="entry name" value="MdtA-like_HH"/>
</dbReference>
<evidence type="ECO:0000259" key="7">
    <source>
        <dbReference type="Pfam" id="PF25944"/>
    </source>
</evidence>